<dbReference type="InterPro" id="IPR027417">
    <property type="entry name" value="P-loop_NTPase"/>
</dbReference>
<keyword evidence="6" id="KW-1185">Reference proteome</keyword>
<keyword evidence="5" id="KW-0251">Elongation factor</keyword>
<evidence type="ECO:0000313" key="6">
    <source>
        <dbReference type="Proteomes" id="UP000002173"/>
    </source>
</evidence>
<dbReference type="Proteomes" id="UP000002173">
    <property type="component" value="Unassembled WGS sequence"/>
</dbReference>
<dbReference type="InterPro" id="IPR035647">
    <property type="entry name" value="EFG_III/V"/>
</dbReference>
<dbReference type="EMBL" id="AAXT01000002">
    <property type="protein sequence ID" value="EDO06901.1"/>
    <property type="molecule type" value="Genomic_DNA"/>
</dbReference>
<keyword evidence="2" id="KW-0648">Protein biosynthesis</keyword>
<accession>A7AQT2</accession>
<sequence length="537" mass="58720">MEANDIRNIGIIAHIDAGKTTLAEALIDLANKREERNIANSSIQLDFMEQEIKRGITIRAACSSFKWNGCHINVIDTPGHTDFSGEVISAMDVIDGCIIVIDGTKGVQAQTRHLNAALPKGMPKIVFINKMDRPGISIDENMASIKKQLRLNPLLINTPQRGKTRDILSTISILDPRECNQGEYQDLLETLTECIANMDEEMADLYLGQGYIPKEIVIKRLSNYVRTGNVTPVLCGSAVTTAGVDQLLDAVCCLLPYPAGISQDPSAEDDGTILYTFKTLRGAQSRIHAFCKVVHGKLLISTLDLAGNLVPGMRLHNINLKKMEQAESDNNKLLHAMENIKIEDPTVYYRYDPDALDGLVVGGFGEFHIEIIAEILKDDYGIPVKIGQLKVAYKVNGTYFIVQTIQESPAEKVEASLYTGTDTPEDKTQIGLEIIMEPMEPTMGEQSSDALDNVDGRTGDLFMCEVEHDSAIFLKPDGSEIEPDAATIDANTRDILDNVRQLLSNALAAGPLIGGSMINTRVKIAKIKLLPTSNVAG</sequence>
<dbReference type="GO" id="GO:0005739">
    <property type="term" value="C:mitochondrion"/>
    <property type="evidence" value="ECO:0007669"/>
    <property type="project" value="TreeGrafter"/>
</dbReference>
<keyword evidence="3" id="KW-0342">GTP-binding</keyword>
<dbReference type="OMA" id="SMINTRV"/>
<reference evidence="6" key="2">
    <citation type="journal article" date="2020" name="Data Brief">
        <title>Transcriptome dataset of Babesia bovis life stages within vertebrate and invertebrate hosts.</title>
        <authorList>
            <person name="Ueti M.W."/>
            <person name="Johnson W.C."/>
            <person name="Kappmeyer L.S."/>
            <person name="Herndon D.R."/>
            <person name="Mousel M.R."/>
            <person name="Reif K.E."/>
            <person name="Taus N.S."/>
            <person name="Ifeonu O.O."/>
            <person name="Silva J.C."/>
            <person name="Suarez C.E."/>
            <person name="Brayton K.A."/>
        </authorList>
    </citation>
    <scope>NUCLEOTIDE SEQUENCE [LARGE SCALE GENOMIC DNA]</scope>
</reference>
<dbReference type="PANTHER" id="PTHR43261:SF1">
    <property type="entry name" value="RIBOSOME-RELEASING FACTOR 2, MITOCHONDRIAL"/>
    <property type="match status" value="1"/>
</dbReference>
<evidence type="ECO:0000256" key="1">
    <source>
        <dbReference type="ARBA" id="ARBA00022741"/>
    </source>
</evidence>
<dbReference type="Gene3D" id="3.40.50.300">
    <property type="entry name" value="P-loop containing nucleotide triphosphate hydrolases"/>
    <property type="match status" value="1"/>
</dbReference>
<dbReference type="Pfam" id="PF14492">
    <property type="entry name" value="EFG_III"/>
    <property type="match status" value="1"/>
</dbReference>
<dbReference type="SUPFAM" id="SSF52540">
    <property type="entry name" value="P-loop containing nucleoside triphosphate hydrolases"/>
    <property type="match status" value="1"/>
</dbReference>
<dbReference type="Gene3D" id="3.30.70.870">
    <property type="entry name" value="Elongation Factor G (Translational Gtpase), domain 3"/>
    <property type="match status" value="1"/>
</dbReference>
<proteinExistence type="predicted"/>
<dbReference type="NCBIfam" id="TIGR00231">
    <property type="entry name" value="small_GTP"/>
    <property type="match status" value="1"/>
</dbReference>
<evidence type="ECO:0000256" key="2">
    <source>
        <dbReference type="ARBA" id="ARBA00022917"/>
    </source>
</evidence>
<dbReference type="PROSITE" id="PS51722">
    <property type="entry name" value="G_TR_2"/>
    <property type="match status" value="1"/>
</dbReference>
<dbReference type="InterPro" id="IPR041095">
    <property type="entry name" value="EFG_II"/>
</dbReference>
<evidence type="ECO:0000259" key="4">
    <source>
        <dbReference type="PROSITE" id="PS51722"/>
    </source>
</evidence>
<reference evidence="5 6" key="1">
    <citation type="journal article" date="2007" name="PLoS Pathog.">
        <title>Genome sequence of Babesia bovis and comparative analysis of apicomplexan hemoprotozoa.</title>
        <authorList>
            <person name="Brayton K.A."/>
            <person name="Lau A.O.T."/>
            <person name="Herndon D.R."/>
            <person name="Hannick L."/>
            <person name="Kappmeyer L.S."/>
            <person name="Berens S.J."/>
            <person name="Bidwell S.L."/>
            <person name="Brown W.C."/>
            <person name="Crabtree J."/>
            <person name="Fadrosh D."/>
            <person name="Feldblum T."/>
            <person name="Forberger H.A."/>
            <person name="Haas B.J."/>
            <person name="Howell J.M."/>
            <person name="Khouri H."/>
            <person name="Koo H."/>
            <person name="Mann D.J."/>
            <person name="Norimine J."/>
            <person name="Paulsen I.T."/>
            <person name="Radune D."/>
            <person name="Ren Q."/>
            <person name="Smith R.K. Jr."/>
            <person name="Suarez C.E."/>
            <person name="White O."/>
            <person name="Wortman J.R."/>
            <person name="Knowles D.P. Jr."/>
            <person name="McElwain T.F."/>
            <person name="Nene V.M."/>
        </authorList>
    </citation>
    <scope>NUCLEOTIDE SEQUENCE [LARGE SCALE GENOMIC DNA]</scope>
    <source>
        <strain evidence="5">T2Bo</strain>
    </source>
</reference>
<keyword evidence="1" id="KW-0547">Nucleotide-binding</keyword>
<dbReference type="PANTHER" id="PTHR43261">
    <property type="entry name" value="TRANSLATION ELONGATION FACTOR G-RELATED"/>
    <property type="match status" value="1"/>
</dbReference>
<reference evidence="6" key="3">
    <citation type="journal article" date="2021" name="Int. J. Parasitol.">
        <title>Comparative analysis of gene expression between Babesia bovis blood stages and kinetes allowed by improved genome annotation.</title>
        <authorList>
            <person name="Ueti M.W."/>
            <person name="Johnson W.C."/>
            <person name="Kappmeyer L.S."/>
            <person name="Herndon D.R."/>
            <person name="Mousel M.R."/>
            <person name="Reif K.E."/>
            <person name="Taus N.S."/>
            <person name="Ifeonu O.O."/>
            <person name="Silva J.C."/>
            <person name="Suarez C.E."/>
            <person name="Brayton K.A."/>
        </authorList>
    </citation>
    <scope>NUCLEOTIDE SEQUENCE [LARGE SCALE GENOMIC DNA]</scope>
</reference>
<dbReference type="InterPro" id="IPR000795">
    <property type="entry name" value="T_Tr_GTP-bd_dom"/>
</dbReference>
<dbReference type="eggNOG" id="KOG0465">
    <property type="taxonomic scope" value="Eukaryota"/>
</dbReference>
<gene>
    <name evidence="5" type="ORF">BBOV_IV005400</name>
</gene>
<comment type="caution">
    <text evidence="5">The sequence shown here is derived from an EMBL/GenBank/DDBJ whole genome shotgun (WGS) entry which is preliminary data.</text>
</comment>
<dbReference type="InParanoid" id="A7AQT2"/>
<dbReference type="SUPFAM" id="SSF54980">
    <property type="entry name" value="EF-G C-terminal domain-like"/>
    <property type="match status" value="1"/>
</dbReference>
<protein>
    <submittedName>
        <fullName evidence="5">Elongation factor G 2, mitochondrial, putative</fullName>
    </submittedName>
</protein>
<dbReference type="VEuPathDB" id="PiroplasmaDB:BBOV_IV005400"/>
<organism evidence="5 6">
    <name type="scientific">Babesia bovis</name>
    <dbReference type="NCBI Taxonomy" id="5865"/>
    <lineage>
        <taxon>Eukaryota</taxon>
        <taxon>Sar</taxon>
        <taxon>Alveolata</taxon>
        <taxon>Apicomplexa</taxon>
        <taxon>Aconoidasida</taxon>
        <taxon>Piroplasmida</taxon>
        <taxon>Babesiidae</taxon>
        <taxon>Babesia</taxon>
    </lineage>
</organism>
<evidence type="ECO:0000313" key="5">
    <source>
        <dbReference type="EMBL" id="EDO06901.1"/>
    </source>
</evidence>
<dbReference type="GO" id="GO:0003924">
    <property type="term" value="F:GTPase activity"/>
    <property type="evidence" value="ECO:0007669"/>
    <property type="project" value="InterPro"/>
</dbReference>
<name>A7AQT2_BABBO</name>
<dbReference type="Pfam" id="PF00009">
    <property type="entry name" value="GTP_EFTU"/>
    <property type="match status" value="1"/>
</dbReference>
<dbReference type="GO" id="GO:0003746">
    <property type="term" value="F:translation elongation factor activity"/>
    <property type="evidence" value="ECO:0007669"/>
    <property type="project" value="UniProtKB-KW"/>
</dbReference>
<evidence type="ECO:0000256" key="3">
    <source>
        <dbReference type="ARBA" id="ARBA00023134"/>
    </source>
</evidence>
<dbReference type="GO" id="GO:0032790">
    <property type="term" value="P:ribosome disassembly"/>
    <property type="evidence" value="ECO:0007669"/>
    <property type="project" value="TreeGrafter"/>
</dbReference>
<dbReference type="STRING" id="5865.A7AQT2"/>
<dbReference type="GO" id="GO:0032543">
    <property type="term" value="P:mitochondrial translation"/>
    <property type="evidence" value="ECO:0007669"/>
    <property type="project" value="TreeGrafter"/>
</dbReference>
<feature type="domain" description="Tr-type G" evidence="4">
    <location>
        <begin position="4"/>
        <end position="259"/>
    </location>
</feature>
<dbReference type="InterPro" id="IPR005225">
    <property type="entry name" value="Small_GTP-bd"/>
</dbReference>
<dbReference type="AlphaFoldDB" id="A7AQT2"/>
<dbReference type="GO" id="GO:0005525">
    <property type="term" value="F:GTP binding"/>
    <property type="evidence" value="ECO:0007669"/>
    <property type="project" value="UniProtKB-KW"/>
</dbReference>
<dbReference type="PRINTS" id="PR00315">
    <property type="entry name" value="ELONGATNFCT"/>
</dbReference>